<accession>A0ABX7G1C2</accession>
<sequence>MRLLVSTILALCLVSACTSKPVLELDNLLVPVSRSGATMPLEQVEQSILTATRKRGWVSRVVEPGLIEAQISVRSHGANVLIPFSQQSYSIHYKDSANLDFDEGSIHRNYNKWVHNLSGSIRLELQSNSQRL</sequence>
<name>A0ABX7G1C2_9GAMM</name>
<dbReference type="PROSITE" id="PS51257">
    <property type="entry name" value="PROKAR_LIPOPROTEIN"/>
    <property type="match status" value="1"/>
</dbReference>
<evidence type="ECO:0000313" key="2">
    <source>
        <dbReference type="Proteomes" id="UP000596252"/>
    </source>
</evidence>
<keyword evidence="2" id="KW-1185">Reference proteome</keyword>
<gene>
    <name evidence="1" type="ORF">JQC75_14815</name>
</gene>
<dbReference type="Proteomes" id="UP000596252">
    <property type="component" value="Chromosome"/>
</dbReference>
<protein>
    <recommendedName>
        <fullName evidence="3">Lipoprotein</fullName>
    </recommendedName>
</protein>
<dbReference type="EMBL" id="CP069213">
    <property type="protein sequence ID" value="QRH01119.1"/>
    <property type="molecule type" value="Genomic_DNA"/>
</dbReference>
<dbReference type="RefSeq" id="WP_203324810.1">
    <property type="nucleotide sequence ID" value="NZ_CP069213.1"/>
</dbReference>
<proteinExistence type="predicted"/>
<reference evidence="1 2" key="1">
    <citation type="journal article" date="2012" name="Antonie Van Leeuwenhoek">
        <title>Shewanella litorisediminis sp. nov., a gammaproteobacterium isolated from a tidal flat sediment.</title>
        <authorList>
            <person name="Lee M.H."/>
            <person name="Yoon J.H."/>
        </authorList>
    </citation>
    <scope>NUCLEOTIDE SEQUENCE [LARGE SCALE GENOMIC DNA]</scope>
    <source>
        <strain evidence="1 2">SMK1-12</strain>
    </source>
</reference>
<evidence type="ECO:0000313" key="1">
    <source>
        <dbReference type="EMBL" id="QRH01119.1"/>
    </source>
</evidence>
<evidence type="ECO:0008006" key="3">
    <source>
        <dbReference type="Google" id="ProtNLM"/>
    </source>
</evidence>
<organism evidence="1 2">
    <name type="scientific">Shewanella litorisediminis</name>
    <dbReference type="NCBI Taxonomy" id="1173586"/>
    <lineage>
        <taxon>Bacteria</taxon>
        <taxon>Pseudomonadati</taxon>
        <taxon>Pseudomonadota</taxon>
        <taxon>Gammaproteobacteria</taxon>
        <taxon>Alteromonadales</taxon>
        <taxon>Shewanellaceae</taxon>
        <taxon>Shewanella</taxon>
    </lineage>
</organism>